<dbReference type="GO" id="GO:0019288">
    <property type="term" value="P:isopentenyl diphosphate biosynthetic process, methylerythritol 4-phosphate pathway"/>
    <property type="evidence" value="ECO:0007669"/>
    <property type="project" value="UniProtKB-UniRule"/>
</dbReference>
<feature type="site" description="Positions MEP for the nucleophilic attack" evidence="7">
    <location>
        <position position="149"/>
    </location>
</feature>
<dbReference type="InterPro" id="IPR018294">
    <property type="entry name" value="ISPD_synthase_CS"/>
</dbReference>
<dbReference type="FunFam" id="3.90.550.10:FF:000003">
    <property type="entry name" value="2-C-methyl-D-erythritol 4-phosphate cytidylyltransferase"/>
    <property type="match status" value="1"/>
</dbReference>
<dbReference type="Proteomes" id="UP000245081">
    <property type="component" value="Unassembled WGS sequence"/>
</dbReference>
<evidence type="ECO:0000256" key="4">
    <source>
        <dbReference type="ARBA" id="ARBA00022679"/>
    </source>
</evidence>
<dbReference type="Pfam" id="PF01128">
    <property type="entry name" value="IspD"/>
    <property type="match status" value="1"/>
</dbReference>
<dbReference type="CDD" id="cd02516">
    <property type="entry name" value="CDP-ME_synthetase"/>
    <property type="match status" value="1"/>
</dbReference>
<dbReference type="Gene3D" id="3.90.550.10">
    <property type="entry name" value="Spore Coat Polysaccharide Biosynthesis Protein SpsA, Chain A"/>
    <property type="match status" value="1"/>
</dbReference>
<comment type="catalytic activity">
    <reaction evidence="1 7">
        <text>2-C-methyl-D-erythritol 4-phosphate + CTP + H(+) = 4-CDP-2-C-methyl-D-erythritol + diphosphate</text>
        <dbReference type="Rhea" id="RHEA:13429"/>
        <dbReference type="ChEBI" id="CHEBI:15378"/>
        <dbReference type="ChEBI" id="CHEBI:33019"/>
        <dbReference type="ChEBI" id="CHEBI:37563"/>
        <dbReference type="ChEBI" id="CHEBI:57823"/>
        <dbReference type="ChEBI" id="CHEBI:58262"/>
        <dbReference type="EC" id="2.7.7.60"/>
    </reaction>
</comment>
<dbReference type="HAMAP" id="MF_00108">
    <property type="entry name" value="IspD"/>
    <property type="match status" value="1"/>
</dbReference>
<feature type="site" description="Positions MEP for the nucleophilic attack" evidence="7">
    <location>
        <position position="203"/>
    </location>
</feature>
<dbReference type="PROSITE" id="PS01295">
    <property type="entry name" value="ISPD"/>
    <property type="match status" value="1"/>
</dbReference>
<comment type="function">
    <text evidence="7">Catalyzes the formation of 4-diphosphocytidyl-2-C-methyl-D-erythritol from CTP and 2-C-methyl-D-erythritol 4-phosphate (MEP).</text>
</comment>
<evidence type="ECO:0000313" key="9">
    <source>
        <dbReference type="Proteomes" id="UP000245081"/>
    </source>
</evidence>
<evidence type="ECO:0000256" key="7">
    <source>
        <dbReference type="HAMAP-Rule" id="MF_00108"/>
    </source>
</evidence>
<dbReference type="EC" id="2.7.7.60" evidence="7"/>
<gene>
    <name evidence="7 8" type="primary">ispD</name>
    <name evidence="8" type="ORF">NMK_0149</name>
</gene>
<dbReference type="PANTHER" id="PTHR32125">
    <property type="entry name" value="2-C-METHYL-D-ERYTHRITOL 4-PHOSPHATE CYTIDYLYLTRANSFERASE, CHLOROPLASTIC"/>
    <property type="match status" value="1"/>
</dbReference>
<proteinExistence type="inferred from homology"/>
<comment type="similarity">
    <text evidence="3 7">Belongs to the IspD/TarI cytidylyltransferase family. IspD subfamily.</text>
</comment>
<feature type="site" description="Transition state stabilizer" evidence="7">
    <location>
        <position position="9"/>
    </location>
</feature>
<keyword evidence="9" id="KW-1185">Reference proteome</keyword>
<dbReference type="InterPro" id="IPR001228">
    <property type="entry name" value="IspD"/>
</dbReference>
<evidence type="ECO:0000256" key="6">
    <source>
        <dbReference type="ARBA" id="ARBA00023229"/>
    </source>
</evidence>
<comment type="caution">
    <text evidence="8">The sequence shown here is derived from an EMBL/GenBank/DDBJ whole genome shotgun (WGS) entry which is preliminary data.</text>
</comment>
<organism evidence="8 9">
    <name type="scientific">Novimethylophilus kurashikiensis</name>
    <dbReference type="NCBI Taxonomy" id="1825523"/>
    <lineage>
        <taxon>Bacteria</taxon>
        <taxon>Pseudomonadati</taxon>
        <taxon>Pseudomonadota</taxon>
        <taxon>Betaproteobacteria</taxon>
        <taxon>Nitrosomonadales</taxon>
        <taxon>Methylophilaceae</taxon>
        <taxon>Novimethylophilus</taxon>
    </lineage>
</organism>
<protein>
    <recommendedName>
        <fullName evidence="7">2-C-methyl-D-erythritol 4-phosphate cytidylyltransferase</fullName>
        <ecNumber evidence="7">2.7.7.60</ecNumber>
    </recommendedName>
    <alternativeName>
        <fullName evidence="7">4-diphosphocytidyl-2C-methyl-D-erythritol synthase</fullName>
    </alternativeName>
    <alternativeName>
        <fullName evidence="7">MEP cytidylyltransferase</fullName>
        <shortName evidence="7">MCT</shortName>
    </alternativeName>
</protein>
<evidence type="ECO:0000256" key="5">
    <source>
        <dbReference type="ARBA" id="ARBA00022695"/>
    </source>
</evidence>
<reference evidence="8 9" key="1">
    <citation type="journal article" date="2018" name="Environ. Microbiol.">
        <title>Isolation and genomic characterization of Novimethylophilus kurashikiensis gen. nov. sp. nov., a new lanthanide-dependent methylotrophic species of Methylophilaceae.</title>
        <authorList>
            <person name="Lv H."/>
            <person name="Sahin N."/>
            <person name="Tani A."/>
        </authorList>
    </citation>
    <scope>NUCLEOTIDE SEQUENCE [LARGE SCALE GENOMIC DNA]</scope>
    <source>
        <strain evidence="8 9">La2-4</strain>
    </source>
</reference>
<evidence type="ECO:0000256" key="3">
    <source>
        <dbReference type="ARBA" id="ARBA00009789"/>
    </source>
</evidence>
<dbReference type="AlphaFoldDB" id="A0A2R5F4E3"/>
<dbReference type="SUPFAM" id="SSF53448">
    <property type="entry name" value="Nucleotide-diphospho-sugar transferases"/>
    <property type="match status" value="1"/>
</dbReference>
<dbReference type="InterPro" id="IPR029044">
    <property type="entry name" value="Nucleotide-diphossugar_trans"/>
</dbReference>
<feature type="site" description="Transition state stabilizer" evidence="7">
    <location>
        <position position="16"/>
    </location>
</feature>
<evidence type="ECO:0000256" key="1">
    <source>
        <dbReference type="ARBA" id="ARBA00001282"/>
    </source>
</evidence>
<accession>A0A2R5F4E3</accession>
<evidence type="ECO:0000313" key="8">
    <source>
        <dbReference type="EMBL" id="GBG12618.1"/>
    </source>
</evidence>
<dbReference type="InterPro" id="IPR034683">
    <property type="entry name" value="IspD/TarI"/>
</dbReference>
<evidence type="ECO:0000256" key="2">
    <source>
        <dbReference type="ARBA" id="ARBA00004787"/>
    </source>
</evidence>
<keyword evidence="4 7" id="KW-0808">Transferase</keyword>
<dbReference type="NCBIfam" id="TIGR00453">
    <property type="entry name" value="ispD"/>
    <property type="match status" value="1"/>
</dbReference>
<comment type="pathway">
    <text evidence="2 7">Isoprenoid biosynthesis; isopentenyl diphosphate biosynthesis via DXP pathway; isopentenyl diphosphate from 1-deoxy-D-xylulose 5-phosphate: step 2/6.</text>
</comment>
<dbReference type="EMBL" id="BDOQ01000001">
    <property type="protein sequence ID" value="GBG12618.1"/>
    <property type="molecule type" value="Genomic_DNA"/>
</dbReference>
<sequence length="223" mass="24660">MPAAGAGSRMGGTVPKQYLPLLDKPLIHHTLSVFNEHPCVHGLAVVISPEDGWWDTYDWSAFGDRLTVLRCGGETRAASVLNGLKAMEWDDEDWVLVHDAARPCITATLLDRLFDELREDEVGGLLAVPVADTLKRAGVGQRVASTEPRESLWQAQTPQMFHYGLLKRALESFGSNMPTDEAQAVERLGFAPKLILGERNNLKVTFPEDLDMAGMLLQARRQL</sequence>
<dbReference type="PANTHER" id="PTHR32125:SF4">
    <property type="entry name" value="2-C-METHYL-D-ERYTHRITOL 4-PHOSPHATE CYTIDYLYLTRANSFERASE, CHLOROPLASTIC"/>
    <property type="match status" value="1"/>
</dbReference>
<dbReference type="UniPathway" id="UPA00056">
    <property type="reaction ID" value="UER00093"/>
</dbReference>
<name>A0A2R5F4E3_9PROT</name>
<dbReference type="InterPro" id="IPR050088">
    <property type="entry name" value="IspD/TarI_cytidylyltransf_bact"/>
</dbReference>
<dbReference type="GO" id="GO:0050518">
    <property type="term" value="F:2-C-methyl-D-erythritol 4-phosphate cytidylyltransferase activity"/>
    <property type="evidence" value="ECO:0007669"/>
    <property type="project" value="UniProtKB-UniRule"/>
</dbReference>
<keyword evidence="6 7" id="KW-0414">Isoprene biosynthesis</keyword>
<keyword evidence="5 7" id="KW-0548">Nucleotidyltransferase</keyword>